<comment type="similarity">
    <text evidence="2">Belongs to the NAD(P)-dependent epimerase/dehydratase family. Dihydroflavonol-4-reductase subfamily.</text>
</comment>
<keyword evidence="1" id="KW-0560">Oxidoreductase</keyword>
<dbReference type="STRING" id="1071380.I2H192"/>
<dbReference type="PANTHER" id="PTHR10366">
    <property type="entry name" value="NAD DEPENDENT EPIMERASE/DEHYDRATASE"/>
    <property type="match status" value="1"/>
</dbReference>
<dbReference type="InParanoid" id="I2H192"/>
<dbReference type="KEGG" id="tbl:TBLA_0C03410"/>
<dbReference type="AlphaFoldDB" id="I2H192"/>
<keyword evidence="5" id="KW-1185">Reference proteome</keyword>
<dbReference type="OrthoDB" id="2735536at2759"/>
<dbReference type="RefSeq" id="XP_004179663.1">
    <property type="nucleotide sequence ID" value="XM_004179615.1"/>
</dbReference>
<dbReference type="PANTHER" id="PTHR10366:SF564">
    <property type="entry name" value="STEROL-4-ALPHA-CARBOXYLATE 3-DEHYDROGENASE, DECARBOXYLATING"/>
    <property type="match status" value="1"/>
</dbReference>
<organism evidence="4 5">
    <name type="scientific">Henningerozyma blattae (strain ATCC 34711 / CBS 6284 / DSM 70876 / NBRC 10599 / NRRL Y-10934 / UCD 77-7)</name>
    <name type="common">Yeast</name>
    <name type="synonym">Tetrapisispora blattae</name>
    <dbReference type="NCBI Taxonomy" id="1071380"/>
    <lineage>
        <taxon>Eukaryota</taxon>
        <taxon>Fungi</taxon>
        <taxon>Dikarya</taxon>
        <taxon>Ascomycota</taxon>
        <taxon>Saccharomycotina</taxon>
        <taxon>Saccharomycetes</taxon>
        <taxon>Saccharomycetales</taxon>
        <taxon>Saccharomycetaceae</taxon>
        <taxon>Henningerozyma</taxon>
    </lineage>
</organism>
<name>I2H192_HENB6</name>
<dbReference type="Gene3D" id="3.40.50.720">
    <property type="entry name" value="NAD(P)-binding Rossmann-like Domain"/>
    <property type="match status" value="1"/>
</dbReference>
<evidence type="ECO:0000313" key="5">
    <source>
        <dbReference type="Proteomes" id="UP000002866"/>
    </source>
</evidence>
<accession>I2H192</accession>
<gene>
    <name evidence="4" type="primary">TBLA0C03410</name>
    <name evidence="4" type="ORF">TBLA_0C03410</name>
</gene>
<evidence type="ECO:0000256" key="1">
    <source>
        <dbReference type="ARBA" id="ARBA00023002"/>
    </source>
</evidence>
<evidence type="ECO:0000313" key="4">
    <source>
        <dbReference type="EMBL" id="CCH60144.1"/>
    </source>
</evidence>
<dbReference type="HOGENOM" id="CLU_007383_9_2_1"/>
<dbReference type="Proteomes" id="UP000002866">
    <property type="component" value="Chromosome 3"/>
</dbReference>
<dbReference type="InterPro" id="IPR036291">
    <property type="entry name" value="NAD(P)-bd_dom_sf"/>
</dbReference>
<evidence type="ECO:0000259" key="3">
    <source>
        <dbReference type="Pfam" id="PF01370"/>
    </source>
</evidence>
<proteinExistence type="inferred from homology"/>
<dbReference type="InterPro" id="IPR001509">
    <property type="entry name" value="Epimerase_deHydtase"/>
</dbReference>
<dbReference type="OMA" id="HIMAMEN"/>
<dbReference type="InterPro" id="IPR050425">
    <property type="entry name" value="NAD(P)_dehydrat-like"/>
</dbReference>
<dbReference type="eggNOG" id="KOG1502">
    <property type="taxonomic scope" value="Eukaryota"/>
</dbReference>
<evidence type="ECO:0000256" key="2">
    <source>
        <dbReference type="ARBA" id="ARBA00023445"/>
    </source>
</evidence>
<dbReference type="EMBL" id="HE806318">
    <property type="protein sequence ID" value="CCH60144.1"/>
    <property type="molecule type" value="Genomic_DNA"/>
</dbReference>
<reference evidence="4 5" key="1">
    <citation type="journal article" date="2011" name="Proc. Natl. Acad. Sci. U.S.A.">
        <title>Evolutionary erosion of yeast sex chromosomes by mating-type switching accidents.</title>
        <authorList>
            <person name="Gordon J.L."/>
            <person name="Armisen D."/>
            <person name="Proux-Wera E."/>
            <person name="Oheigeartaigh S.S."/>
            <person name="Byrne K.P."/>
            <person name="Wolfe K.H."/>
        </authorList>
    </citation>
    <scope>NUCLEOTIDE SEQUENCE [LARGE SCALE GENOMIC DNA]</scope>
    <source>
        <strain evidence="5">ATCC 34711 / CBS 6284 / DSM 70876 / NBRC 10599 / NRRL Y-10934 / UCD 77-7</strain>
    </source>
</reference>
<dbReference type="GO" id="GO:0016616">
    <property type="term" value="F:oxidoreductase activity, acting on the CH-OH group of donors, NAD or NADP as acceptor"/>
    <property type="evidence" value="ECO:0007669"/>
    <property type="project" value="TreeGrafter"/>
</dbReference>
<dbReference type="SUPFAM" id="SSF51735">
    <property type="entry name" value="NAD(P)-binding Rossmann-fold domains"/>
    <property type="match status" value="1"/>
</dbReference>
<sequence>MTIHDGVLITGANGYIAEYIIDHLLQENYVVIGTVRNKSKADKIMKLFNYSPDLKIVVIPDLTIPHVFRDIFIQYQNQIEYVIHTAGPLGFDYTNIYEEVIRPSVEGTLNLMRDISRYGGESIKKFILTSSSSAIEHPDGYVNNKSIHTEETWPSITQSEGCKNAVNGYYASKTFAEKEAWNFYKQGNLKNCKMCSINPDYVMGPRLFDEEVVDVNSLNYSLQVINEFMDVGLDYKIDDRPMGRCIDVRDVTRAHIMAMENDSFIDKRIVLSNEIFSEPLILQYLYDEIPELHGKIPNPSKTIIQKSPKSDENRVVDVDYSKSAKLLNFQYIPLRQSVADTGKQLLKLYK</sequence>
<dbReference type="Pfam" id="PF01370">
    <property type="entry name" value="Epimerase"/>
    <property type="match status" value="1"/>
</dbReference>
<feature type="domain" description="NAD-dependent epimerase/dehydratase" evidence="3">
    <location>
        <begin position="7"/>
        <end position="263"/>
    </location>
</feature>
<dbReference type="GeneID" id="14495124"/>
<protein>
    <recommendedName>
        <fullName evidence="3">NAD-dependent epimerase/dehydratase domain-containing protein</fullName>
    </recommendedName>
</protein>